<dbReference type="RefSeq" id="WP_274202590.1">
    <property type="nucleotide sequence ID" value="NZ_JAQZAO010000010.1"/>
</dbReference>
<comment type="caution">
    <text evidence="2">The sequence shown here is derived from an EMBL/GenBank/DDBJ whole genome shotgun (WGS) entry which is preliminary data.</text>
</comment>
<evidence type="ECO:0000313" key="2">
    <source>
        <dbReference type="EMBL" id="MDD7968061.1"/>
    </source>
</evidence>
<keyword evidence="3" id="KW-1185">Reference proteome</keyword>
<dbReference type="Proteomes" id="UP001300763">
    <property type="component" value="Unassembled WGS sequence"/>
</dbReference>
<proteinExistence type="predicted"/>
<reference evidence="2 3" key="1">
    <citation type="submission" date="2023-02" db="EMBL/GenBank/DDBJ databases">
        <title>Genome sequencing required for Actinomycetospora new species description.</title>
        <authorList>
            <person name="Saimee Y."/>
            <person name="Duangmal K."/>
        </authorList>
    </citation>
    <scope>NUCLEOTIDE SEQUENCE [LARGE SCALE GENOMIC DNA]</scope>
    <source>
        <strain evidence="2 3">DW7H6</strain>
    </source>
</reference>
<feature type="compositionally biased region" description="Basic and acidic residues" evidence="1">
    <location>
        <begin position="131"/>
        <end position="150"/>
    </location>
</feature>
<evidence type="ECO:0000256" key="1">
    <source>
        <dbReference type="SAM" id="MobiDB-lite"/>
    </source>
</evidence>
<gene>
    <name evidence="2" type="ORF">PGB27_22175</name>
</gene>
<sequence>MDLRTALLRAAVARPHVLVVGGVGTDRLRARVEQEVARRRWPVATAPADTDVVVVVGRPGPELGAVIEDVWVGVPAPRARVQVVDEHEIVPGLDETVGTLGDLDAQRALAGRDGSRPTRAASPSVDEDDEQHEHSAHDDHGAEHGTEHGTEHHHHGGGTELPGGLAMADLAEDRDGLALDQLHVPLGPVLPEWPSGLVVDVALQGDVIQDARARFLDVEAGEAVERLPDAARALTSVARVLALAGWSGPAARTRGLRDRVLFGEGDTAHVADELDALRRRVHRSRVLPWVLGSRKSSRGAVLDALEEKFSSARAALGGGGEHRPTTTDLPALDARLVGAEFAAARLIVAAANPAPQPALAEPTSTEGAS</sequence>
<accession>A0ABT5SZB1</accession>
<name>A0ABT5SZB1_9PSEU</name>
<feature type="region of interest" description="Disordered" evidence="1">
    <location>
        <begin position="108"/>
        <end position="164"/>
    </location>
</feature>
<dbReference type="EMBL" id="JAQZAO010000010">
    <property type="protein sequence ID" value="MDD7968061.1"/>
    <property type="molecule type" value="Genomic_DNA"/>
</dbReference>
<protein>
    <submittedName>
        <fullName evidence="2">Uncharacterized protein</fullName>
    </submittedName>
</protein>
<evidence type="ECO:0000313" key="3">
    <source>
        <dbReference type="Proteomes" id="UP001300763"/>
    </source>
</evidence>
<organism evidence="2 3">
    <name type="scientific">Actinomycetospora lemnae</name>
    <dbReference type="NCBI Taxonomy" id="3019891"/>
    <lineage>
        <taxon>Bacteria</taxon>
        <taxon>Bacillati</taxon>
        <taxon>Actinomycetota</taxon>
        <taxon>Actinomycetes</taxon>
        <taxon>Pseudonocardiales</taxon>
        <taxon>Pseudonocardiaceae</taxon>
        <taxon>Actinomycetospora</taxon>
    </lineage>
</organism>